<dbReference type="InterPro" id="IPR003615">
    <property type="entry name" value="HNH_nuc"/>
</dbReference>
<dbReference type="Pfam" id="PF01844">
    <property type="entry name" value="HNH"/>
    <property type="match status" value="1"/>
</dbReference>
<reference evidence="3" key="1">
    <citation type="submission" date="2016-11" db="EMBL/GenBank/DDBJ databases">
        <authorList>
            <person name="Schniete J.K."/>
            <person name="Salih T."/>
            <person name="Algora Gallardo L."/>
            <person name="Martinez Fernandez S."/>
            <person name="Herron P.R."/>
        </authorList>
    </citation>
    <scope>NUCLEOTIDE SEQUENCE [LARGE SCALE GENOMIC DNA]</scope>
    <source>
        <strain evidence="3">DSM 41896</strain>
    </source>
</reference>
<reference evidence="2 3" key="2">
    <citation type="submission" date="2017-02" db="EMBL/GenBank/DDBJ databases">
        <title>Draft genome sequence of Streptomyces phaeoluteigriseus type strain DSM41896.</title>
        <authorList>
            <person name="Salih T.S."/>
            <person name="Algora Gallardo L."/>
            <person name="Melo Santos T."/>
            <person name="Filgueira Martinez S."/>
            <person name="Herron P.R."/>
        </authorList>
    </citation>
    <scope>NUCLEOTIDE SEQUENCE [LARGE SCALE GENOMIC DNA]</scope>
    <source>
        <strain evidence="2 3">DSM 41896</strain>
    </source>
</reference>
<dbReference type="GO" id="GO:0003676">
    <property type="term" value="F:nucleic acid binding"/>
    <property type="evidence" value="ECO:0007669"/>
    <property type="project" value="InterPro"/>
</dbReference>
<dbReference type="STRING" id="114686.BM536_032040"/>
<protein>
    <recommendedName>
        <fullName evidence="1">HNH domain-containing protein</fullName>
    </recommendedName>
</protein>
<dbReference type="InterPro" id="IPR002711">
    <property type="entry name" value="HNH"/>
</dbReference>
<evidence type="ECO:0000313" key="2">
    <source>
        <dbReference type="EMBL" id="OQD53131.1"/>
    </source>
</evidence>
<accession>A0A1V6ML05</accession>
<comment type="caution">
    <text evidence="2">The sequence shown here is derived from an EMBL/GenBank/DDBJ whole genome shotgun (WGS) entry which is preliminary data.</text>
</comment>
<feature type="domain" description="HNH" evidence="1">
    <location>
        <begin position="21"/>
        <end position="67"/>
    </location>
</feature>
<dbReference type="Proteomes" id="UP000184286">
    <property type="component" value="Unassembled WGS sequence"/>
</dbReference>
<gene>
    <name evidence="2" type="ORF">BM536_032040</name>
</gene>
<dbReference type="GO" id="GO:0008270">
    <property type="term" value="F:zinc ion binding"/>
    <property type="evidence" value="ECO:0007669"/>
    <property type="project" value="InterPro"/>
</dbReference>
<dbReference type="Gene3D" id="1.10.30.50">
    <property type="match status" value="1"/>
</dbReference>
<evidence type="ECO:0000313" key="3">
    <source>
        <dbReference type="Proteomes" id="UP000184286"/>
    </source>
</evidence>
<proteinExistence type="predicted"/>
<name>A0A1V6ML05_9ACTN</name>
<sequence>MRGAKGRRKRVRIARQQGNRCFYCRLRFTDPATEGTFDHYLPYALWQANVVFNLVVACQPCNNAKGDTLPLGLLLILRPWLTREQLEVAA</sequence>
<dbReference type="EMBL" id="MPOH02000019">
    <property type="protein sequence ID" value="OQD53131.1"/>
    <property type="molecule type" value="Genomic_DNA"/>
</dbReference>
<organism evidence="2 3">
    <name type="scientific">Streptomyces phaeoluteigriseus</name>
    <dbReference type="NCBI Taxonomy" id="114686"/>
    <lineage>
        <taxon>Bacteria</taxon>
        <taxon>Bacillati</taxon>
        <taxon>Actinomycetota</taxon>
        <taxon>Actinomycetes</taxon>
        <taxon>Kitasatosporales</taxon>
        <taxon>Streptomycetaceae</taxon>
        <taxon>Streptomyces</taxon>
        <taxon>Streptomyces aurantiacus group</taxon>
    </lineage>
</organism>
<dbReference type="GO" id="GO:0004519">
    <property type="term" value="F:endonuclease activity"/>
    <property type="evidence" value="ECO:0007669"/>
    <property type="project" value="InterPro"/>
</dbReference>
<dbReference type="CDD" id="cd00085">
    <property type="entry name" value="HNHc"/>
    <property type="match status" value="1"/>
</dbReference>
<dbReference type="AlphaFoldDB" id="A0A1V6ML05"/>
<evidence type="ECO:0000259" key="1">
    <source>
        <dbReference type="Pfam" id="PF01844"/>
    </source>
</evidence>